<dbReference type="OrthoDB" id="9800988at2"/>
<protein>
    <submittedName>
        <fullName evidence="2">Pimeloyl-ACP methyl ester carboxylesterase</fullName>
    </submittedName>
</protein>
<dbReference type="SUPFAM" id="SSF53474">
    <property type="entry name" value="alpha/beta-Hydrolases"/>
    <property type="match status" value="1"/>
</dbReference>
<organism evidence="2 3">
    <name type="scientific">Nocardia mexicana</name>
    <dbReference type="NCBI Taxonomy" id="279262"/>
    <lineage>
        <taxon>Bacteria</taxon>
        <taxon>Bacillati</taxon>
        <taxon>Actinomycetota</taxon>
        <taxon>Actinomycetes</taxon>
        <taxon>Mycobacteriales</taxon>
        <taxon>Nocardiaceae</taxon>
        <taxon>Nocardia</taxon>
    </lineage>
</organism>
<dbReference type="AlphaFoldDB" id="A0A370H9K6"/>
<gene>
    <name evidence="2" type="ORF">DFR68_103742</name>
</gene>
<dbReference type="Pfam" id="PF00561">
    <property type="entry name" value="Abhydrolase_1"/>
    <property type="match status" value="1"/>
</dbReference>
<dbReference type="RefSeq" id="WP_068012461.1">
    <property type="nucleotide sequence ID" value="NZ_QQAZ01000003.1"/>
</dbReference>
<dbReference type="Gene3D" id="3.40.50.1820">
    <property type="entry name" value="alpha/beta hydrolase"/>
    <property type="match status" value="1"/>
</dbReference>
<dbReference type="PANTHER" id="PTHR43433:SF10">
    <property type="entry name" value="AB HYDROLASE-1 DOMAIN-CONTAINING PROTEIN"/>
    <property type="match status" value="1"/>
</dbReference>
<evidence type="ECO:0000313" key="2">
    <source>
        <dbReference type="EMBL" id="RDI53352.1"/>
    </source>
</evidence>
<evidence type="ECO:0000313" key="3">
    <source>
        <dbReference type="Proteomes" id="UP000255355"/>
    </source>
</evidence>
<dbReference type="STRING" id="1210089.GCA_001613165_00088"/>
<reference evidence="2 3" key="1">
    <citation type="submission" date="2018-07" db="EMBL/GenBank/DDBJ databases">
        <title>Genomic Encyclopedia of Type Strains, Phase IV (KMG-IV): sequencing the most valuable type-strain genomes for metagenomic binning, comparative biology and taxonomic classification.</title>
        <authorList>
            <person name="Goeker M."/>
        </authorList>
    </citation>
    <scope>NUCLEOTIDE SEQUENCE [LARGE SCALE GENOMIC DNA]</scope>
    <source>
        <strain evidence="2 3">DSM 44952</strain>
    </source>
</reference>
<feature type="domain" description="AB hydrolase-1" evidence="1">
    <location>
        <begin position="31"/>
        <end position="275"/>
    </location>
</feature>
<dbReference type="GO" id="GO:0003824">
    <property type="term" value="F:catalytic activity"/>
    <property type="evidence" value="ECO:0007669"/>
    <property type="project" value="UniProtKB-ARBA"/>
</dbReference>
<dbReference type="InterPro" id="IPR029058">
    <property type="entry name" value="AB_hydrolase_fold"/>
</dbReference>
<proteinExistence type="predicted"/>
<evidence type="ECO:0000259" key="1">
    <source>
        <dbReference type="Pfam" id="PF00561"/>
    </source>
</evidence>
<name>A0A370H9K6_9NOCA</name>
<dbReference type="PANTHER" id="PTHR43433">
    <property type="entry name" value="HYDROLASE, ALPHA/BETA FOLD FAMILY PROTEIN"/>
    <property type="match status" value="1"/>
</dbReference>
<sequence>METAHARSVRLSDGRRLGYYEFGDPDGVPCVYVPGWPASGLLGGIYDAPARDAGVRWISVDKPGIGNSTADPRRSLLGYADDLARLADDLGLDRFAVVGESGGAPHTFALAHARPDRLTTAIVVAGMGPAHEKNVREGMGTTNRRLITLARRAPWLLRLQMLMLGRMLRDPAKAQRWERSMRSHALEAERQALDRVDTTWLTRAAADALRDGGRAATEELAMITRPWGFALSDITVPVELWHGAADRNVPVAIARRLIDEIPSCTPHILDGYGHSIGAAVCHDVMAAVRKAARD</sequence>
<keyword evidence="3" id="KW-1185">Reference proteome</keyword>
<accession>A0A370H9K6</accession>
<dbReference type="InterPro" id="IPR050471">
    <property type="entry name" value="AB_hydrolase"/>
</dbReference>
<dbReference type="InterPro" id="IPR000073">
    <property type="entry name" value="AB_hydrolase_1"/>
</dbReference>
<comment type="caution">
    <text evidence="2">The sequence shown here is derived from an EMBL/GenBank/DDBJ whole genome shotgun (WGS) entry which is preliminary data.</text>
</comment>
<dbReference type="Proteomes" id="UP000255355">
    <property type="component" value="Unassembled WGS sequence"/>
</dbReference>
<dbReference type="EMBL" id="QQAZ01000003">
    <property type="protein sequence ID" value="RDI53352.1"/>
    <property type="molecule type" value="Genomic_DNA"/>
</dbReference>